<dbReference type="Gene3D" id="3.40.50.10190">
    <property type="entry name" value="BRCT domain"/>
    <property type="match status" value="1"/>
</dbReference>
<comment type="caution">
    <text evidence="1">The sequence shown here is derived from an EMBL/GenBank/DDBJ whole genome shotgun (WGS) entry which is preliminary data.</text>
</comment>
<sequence>MILEDESSSGSIASLLDNLRTGFYPISLNGWQATSADWWMPIIEAGRGEPVLLSPREPVLDDVDLVVVRTHVPKEVQAMCDKAMIPVVIEDWLLENIIRGKK</sequence>
<dbReference type="SUPFAM" id="SSF52113">
    <property type="entry name" value="BRCT domain"/>
    <property type="match status" value="1"/>
</dbReference>
<accession>A0A1D1UCA9</accession>
<dbReference type="Proteomes" id="UP000186922">
    <property type="component" value="Unassembled WGS sequence"/>
</dbReference>
<dbReference type="AlphaFoldDB" id="A0A1D1UCA9"/>
<evidence type="ECO:0008006" key="3">
    <source>
        <dbReference type="Google" id="ProtNLM"/>
    </source>
</evidence>
<name>A0A1D1UCA9_RAMVA</name>
<reference evidence="1 2" key="1">
    <citation type="journal article" date="2016" name="Nat. Commun.">
        <title>Extremotolerant tardigrade genome and improved radiotolerance of human cultured cells by tardigrade-unique protein.</title>
        <authorList>
            <person name="Hashimoto T."/>
            <person name="Horikawa D.D."/>
            <person name="Saito Y."/>
            <person name="Kuwahara H."/>
            <person name="Kozuka-Hata H."/>
            <person name="Shin-I T."/>
            <person name="Minakuchi Y."/>
            <person name="Ohishi K."/>
            <person name="Motoyama A."/>
            <person name="Aizu T."/>
            <person name="Enomoto A."/>
            <person name="Kondo K."/>
            <person name="Tanaka S."/>
            <person name="Hara Y."/>
            <person name="Koshikawa S."/>
            <person name="Sagara H."/>
            <person name="Miura T."/>
            <person name="Yokobori S."/>
            <person name="Miyagawa K."/>
            <person name="Suzuki Y."/>
            <person name="Kubo T."/>
            <person name="Oyama M."/>
            <person name="Kohara Y."/>
            <person name="Fujiyama A."/>
            <person name="Arakawa K."/>
            <person name="Katayama T."/>
            <person name="Toyoda A."/>
            <person name="Kunieda T."/>
        </authorList>
    </citation>
    <scope>NUCLEOTIDE SEQUENCE [LARGE SCALE GENOMIC DNA]</scope>
    <source>
        <strain evidence="1 2">YOKOZUNA-1</strain>
    </source>
</reference>
<protein>
    <recommendedName>
        <fullName evidence="3">BRCT domain-containing protein</fullName>
    </recommendedName>
</protein>
<keyword evidence="2" id="KW-1185">Reference proteome</keyword>
<proteinExistence type="predicted"/>
<evidence type="ECO:0000313" key="2">
    <source>
        <dbReference type="Proteomes" id="UP000186922"/>
    </source>
</evidence>
<organism evidence="1 2">
    <name type="scientific">Ramazzottius varieornatus</name>
    <name type="common">Water bear</name>
    <name type="synonym">Tardigrade</name>
    <dbReference type="NCBI Taxonomy" id="947166"/>
    <lineage>
        <taxon>Eukaryota</taxon>
        <taxon>Metazoa</taxon>
        <taxon>Ecdysozoa</taxon>
        <taxon>Tardigrada</taxon>
        <taxon>Eutardigrada</taxon>
        <taxon>Parachela</taxon>
        <taxon>Hypsibioidea</taxon>
        <taxon>Ramazzottiidae</taxon>
        <taxon>Ramazzottius</taxon>
    </lineage>
</organism>
<dbReference type="Pfam" id="PF18428">
    <property type="entry name" value="BRCT_3"/>
    <property type="match status" value="1"/>
</dbReference>
<evidence type="ECO:0000313" key="1">
    <source>
        <dbReference type="EMBL" id="GAU87459.1"/>
    </source>
</evidence>
<dbReference type="InterPro" id="IPR036420">
    <property type="entry name" value="BRCT_dom_sf"/>
</dbReference>
<gene>
    <name evidence="1" type="primary">RvY_00295</name>
    <name evidence="1" type="synonym">RvY_00295.2</name>
    <name evidence="1" type="ORF">RvY_00295-2</name>
</gene>
<dbReference type="EMBL" id="BDGG01000001">
    <property type="protein sequence ID" value="GAU87459.1"/>
    <property type="molecule type" value="Genomic_DNA"/>
</dbReference>